<dbReference type="EMBL" id="HBUF01414105">
    <property type="protein sequence ID" value="CAG6739576.1"/>
    <property type="molecule type" value="Transcribed_RNA"/>
</dbReference>
<dbReference type="AlphaFoldDB" id="A0A8D8Z424"/>
<name>A0A8D8Z424_9HEMI</name>
<feature type="transmembrane region" description="Helical" evidence="1">
    <location>
        <begin position="101"/>
        <end position="120"/>
    </location>
</feature>
<keyword evidence="1" id="KW-0812">Transmembrane</keyword>
<evidence type="ECO:0000256" key="1">
    <source>
        <dbReference type="SAM" id="Phobius"/>
    </source>
</evidence>
<keyword evidence="1" id="KW-1133">Transmembrane helix</keyword>
<protein>
    <submittedName>
        <fullName evidence="2">Uncharacterized protein</fullName>
    </submittedName>
</protein>
<sequence>MFSIFFVLKVYFETLLWANQVFAVKFFGVTRYLLWNYLQKRVIYLLIASTYLKYGVSRCPRVYRCPMVYRCPRVSPSFPFTFSTFLMLIWCFVSIPFTFSTFLVDVDTVFCVLFFSFFFFV</sequence>
<feature type="transmembrane region" description="Helical" evidence="1">
    <location>
        <begin position="15"/>
        <end position="34"/>
    </location>
</feature>
<accession>A0A8D8Z424</accession>
<evidence type="ECO:0000313" key="2">
    <source>
        <dbReference type="EMBL" id="CAG6739576.1"/>
    </source>
</evidence>
<proteinExistence type="predicted"/>
<keyword evidence="1" id="KW-0472">Membrane</keyword>
<organism evidence="2">
    <name type="scientific">Cacopsylla melanoneura</name>
    <dbReference type="NCBI Taxonomy" id="428564"/>
    <lineage>
        <taxon>Eukaryota</taxon>
        <taxon>Metazoa</taxon>
        <taxon>Ecdysozoa</taxon>
        <taxon>Arthropoda</taxon>
        <taxon>Hexapoda</taxon>
        <taxon>Insecta</taxon>
        <taxon>Pterygota</taxon>
        <taxon>Neoptera</taxon>
        <taxon>Paraneoptera</taxon>
        <taxon>Hemiptera</taxon>
        <taxon>Sternorrhyncha</taxon>
        <taxon>Psylloidea</taxon>
        <taxon>Psyllidae</taxon>
        <taxon>Psyllinae</taxon>
        <taxon>Cacopsylla</taxon>
    </lineage>
</organism>
<reference evidence="2" key="1">
    <citation type="submission" date="2021-05" db="EMBL/GenBank/DDBJ databases">
        <authorList>
            <person name="Alioto T."/>
            <person name="Alioto T."/>
            <person name="Gomez Garrido J."/>
        </authorList>
    </citation>
    <scope>NUCLEOTIDE SEQUENCE</scope>
</reference>
<feature type="transmembrane region" description="Helical" evidence="1">
    <location>
        <begin position="77"/>
        <end position="95"/>
    </location>
</feature>